<dbReference type="GO" id="GO:0004497">
    <property type="term" value="F:monooxygenase activity"/>
    <property type="evidence" value="ECO:0007669"/>
    <property type="project" value="TreeGrafter"/>
</dbReference>
<dbReference type="PANTHER" id="PTHR43539">
    <property type="entry name" value="FLAVIN-BINDING MONOOXYGENASE-LIKE PROTEIN (AFU_ORTHOLOGUE AFUA_4G09220)"/>
    <property type="match status" value="1"/>
</dbReference>
<dbReference type="Proteomes" id="UP000237983">
    <property type="component" value="Unassembled WGS sequence"/>
</dbReference>
<dbReference type="RefSeq" id="WP_106211665.1">
    <property type="nucleotide sequence ID" value="NZ_PVTL01000004.1"/>
</dbReference>
<keyword evidence="1" id="KW-0560">Oxidoreductase</keyword>
<dbReference type="InterPro" id="IPR036188">
    <property type="entry name" value="FAD/NAD-bd_sf"/>
</dbReference>
<evidence type="ECO:0008006" key="4">
    <source>
        <dbReference type="Google" id="ProtNLM"/>
    </source>
</evidence>
<reference evidence="2 3" key="1">
    <citation type="submission" date="2018-03" db="EMBL/GenBank/DDBJ databases">
        <title>Genomic Encyclopedia of Type Strains, Phase III (KMG-III): the genomes of soil and plant-associated and newly described type strains.</title>
        <authorList>
            <person name="Whitman W."/>
        </authorList>
    </citation>
    <scope>NUCLEOTIDE SEQUENCE [LARGE SCALE GENOMIC DNA]</scope>
    <source>
        <strain evidence="2 3">CGMCC 1.12484</strain>
    </source>
</reference>
<dbReference type="GO" id="GO:0050660">
    <property type="term" value="F:flavin adenine dinucleotide binding"/>
    <property type="evidence" value="ECO:0007669"/>
    <property type="project" value="TreeGrafter"/>
</dbReference>
<dbReference type="PRINTS" id="PR00411">
    <property type="entry name" value="PNDRDTASEI"/>
</dbReference>
<evidence type="ECO:0000256" key="1">
    <source>
        <dbReference type="ARBA" id="ARBA00023002"/>
    </source>
</evidence>
<accession>A0A2T0VDV1</accession>
<dbReference type="SUPFAM" id="SSF51905">
    <property type="entry name" value="FAD/NAD(P)-binding domain"/>
    <property type="match status" value="1"/>
</dbReference>
<sequence length="501" mass="55668">MSLPLADSSHRLEILTERIRYELDLLSYRSKDWIPAVDGVLDVLIIGGGHAGQTAAFALARKDVRRVLVLDEAAAGSEGPWSTTAKMHTLRTPKTLKGPDLDIPSLSPHEWFVARFGQERWDAISYIPREDWQQYLAFYRRVTGIVVRNETRVLRVDPPTSADGPFFVHTSTAGEEDVLLARRVVFATGLEGAGGVSVPENLFGHLPRSVWSHTSDAFDFAALKGKRVGVVGGGASAFDAAATALDNGALRVDSFMRRAAMPSANPLRWMEWVAFLEHYADWDDSMKWAFTRRVLDVDQPTTQGSLWRCYAYDNFSLSFGSPWLSTRMDGDEIVVDVAGREHRFDYLIAGTGVTVDLYRRPELAAFVDEIALWGDRFQPEPGAENAGLARYPYLGSDFSFTAKDAAAAPWMSRLYHFAQGARVTMGISGHQLSGLPTGVQRLVWGITREQFRENAAAIWADFQAYDTPELVNIGRRPEHLPQPQVSSSSSRLLGWEVVTSE</sequence>
<name>A0A2T0VDV1_9MICO</name>
<dbReference type="PANTHER" id="PTHR43539:SF91">
    <property type="entry name" value="FAD-DEPENDENT URATE HYDROXYLASE"/>
    <property type="match status" value="1"/>
</dbReference>
<protein>
    <recommendedName>
        <fullName evidence="4">Cation diffusion facilitator CzcD-associated flavoprotein CzcO</fullName>
    </recommendedName>
</protein>
<evidence type="ECO:0000313" key="2">
    <source>
        <dbReference type="EMBL" id="PRY68302.1"/>
    </source>
</evidence>
<dbReference type="OrthoDB" id="8671611at2"/>
<comment type="caution">
    <text evidence="2">The sequence shown here is derived from an EMBL/GenBank/DDBJ whole genome shotgun (WGS) entry which is preliminary data.</text>
</comment>
<dbReference type="AlphaFoldDB" id="A0A2T0VDV1"/>
<keyword evidence="3" id="KW-1185">Reference proteome</keyword>
<dbReference type="EMBL" id="PVTL01000004">
    <property type="protein sequence ID" value="PRY68302.1"/>
    <property type="molecule type" value="Genomic_DNA"/>
</dbReference>
<evidence type="ECO:0000313" key="3">
    <source>
        <dbReference type="Proteomes" id="UP000237983"/>
    </source>
</evidence>
<dbReference type="Pfam" id="PF13738">
    <property type="entry name" value="Pyr_redox_3"/>
    <property type="match status" value="1"/>
</dbReference>
<proteinExistence type="predicted"/>
<dbReference type="Gene3D" id="3.50.50.60">
    <property type="entry name" value="FAD/NAD(P)-binding domain"/>
    <property type="match status" value="1"/>
</dbReference>
<dbReference type="PRINTS" id="PR00368">
    <property type="entry name" value="FADPNR"/>
</dbReference>
<dbReference type="InterPro" id="IPR050982">
    <property type="entry name" value="Auxin_biosynth/cation_transpt"/>
</dbReference>
<organism evidence="2 3">
    <name type="scientific">Glaciihabitans tibetensis</name>
    <dbReference type="NCBI Taxonomy" id="1266600"/>
    <lineage>
        <taxon>Bacteria</taxon>
        <taxon>Bacillati</taxon>
        <taxon>Actinomycetota</taxon>
        <taxon>Actinomycetes</taxon>
        <taxon>Micrococcales</taxon>
        <taxon>Microbacteriaceae</taxon>
        <taxon>Glaciihabitans</taxon>
    </lineage>
</organism>
<gene>
    <name evidence="2" type="ORF">B0I08_1044</name>
</gene>